<keyword evidence="8" id="KW-0317">Glutathione biosynthesis</keyword>
<evidence type="ECO:0000256" key="3">
    <source>
        <dbReference type="ARBA" id="ARBA00009381"/>
    </source>
</evidence>
<sequence length="572" mass="62783">MNLIRICYVAFILFSQWLFAGSYDDIPPGYAVASAHPLATQAGLDVLKQGGNAFDAAIAVASVLGVVAPYHSGLGGGGFWLLHDARTHKNIFIDGREVAPLAAKKDMFLAKDGQVIKDLSLNGGLAAAIPGQPAAMAYIASHYGRFPLSRSLAAAIKLADDGFIVDHQFWSFSTMRDRLKQLRRYPATGKIFLNHGNPYQPGERLIQSDLAKTLRTFAKKGHAGFYEGIVAEKLVKGINQEGGVWALKDLKNYQVKIRKPLQGVYQNMRIITAPPPSAGGVSLLVMLNILTNYPLQSFSKAQWVHHLVEAMRLAYWQRFQYLGDPDFVNIPLDRLLSEKNAQWLTTFIQPDKATASQLLPNAVREKNMRGNTTHISVIDAEGNLVAATLTVNYIFGSGVIAEGTGVLLNDEMDDFSSKTGVKNVFGLVGNAANSIAPGKRPVSSMTPTFLEMPGRLAIFGTPGGSRIPTMMLLGTLQFHKDHGAISMVSAMRFHHQYLPDWLQFEPDTFPSSLQNELKNMGYKLVPLFQYYGDMQAITWDKKNHLLTAASDPRHIGLAVAVTSRMEGYGVNY</sequence>
<dbReference type="InterPro" id="IPR055262">
    <property type="entry name" value="GGT_CS"/>
</dbReference>
<dbReference type="EMBL" id="LNYH01000058">
    <property type="protein sequence ID" value="KTD26075.1"/>
    <property type="molecule type" value="Genomic_DNA"/>
</dbReference>
<reference evidence="9 10" key="1">
    <citation type="submission" date="2015-11" db="EMBL/GenBank/DDBJ databases">
        <title>Genomic analysis of 38 Legionella species identifies large and diverse effector repertoires.</title>
        <authorList>
            <person name="Burstein D."/>
            <person name="Amaro F."/>
            <person name="Zusman T."/>
            <person name="Lifshitz Z."/>
            <person name="Cohen O."/>
            <person name="Gilbert J.A."/>
            <person name="Pupko T."/>
            <person name="Shuman H.A."/>
            <person name="Segal G."/>
        </authorList>
    </citation>
    <scope>NUCLEOTIDE SEQUENCE [LARGE SCALE GENOMIC DNA]</scope>
    <source>
        <strain evidence="9 10">Bercovier 4</strain>
    </source>
</reference>
<dbReference type="PANTHER" id="PTHR43199">
    <property type="entry name" value="GLUTATHIONE HYDROLASE"/>
    <property type="match status" value="1"/>
</dbReference>
<keyword evidence="8" id="KW-0865">Zymogen</keyword>
<feature type="binding site" evidence="7">
    <location>
        <position position="464"/>
    </location>
    <ligand>
        <name>L-glutamate</name>
        <dbReference type="ChEBI" id="CHEBI:29985"/>
    </ligand>
</feature>
<dbReference type="InterPro" id="IPR043137">
    <property type="entry name" value="GGT_ssub_C"/>
</dbReference>
<dbReference type="NCBIfam" id="TIGR00066">
    <property type="entry name" value="g_glut_trans"/>
    <property type="match status" value="1"/>
</dbReference>
<comment type="pathway">
    <text evidence="8">Sulfur metabolism; glutathione metabolism.</text>
</comment>
<dbReference type="EC" id="3.4.19.13" evidence="8"/>
<feature type="binding site" evidence="7">
    <location>
        <begin position="443"/>
        <end position="444"/>
    </location>
    <ligand>
        <name>L-glutamate</name>
        <dbReference type="ChEBI" id="CHEBI:29985"/>
    </ligand>
</feature>
<dbReference type="AlphaFoldDB" id="A0A0W0W110"/>
<comment type="PTM">
    <text evidence="8">Cleaved by autocatalysis into a large and a small subunit.</text>
</comment>
<evidence type="ECO:0000313" key="9">
    <source>
        <dbReference type="EMBL" id="KTD26075.1"/>
    </source>
</evidence>
<dbReference type="GO" id="GO:0036374">
    <property type="term" value="F:glutathione hydrolase activity"/>
    <property type="evidence" value="ECO:0007669"/>
    <property type="project" value="UniProtKB-UniRule"/>
</dbReference>
<evidence type="ECO:0000256" key="6">
    <source>
        <dbReference type="PIRSR" id="PIRSR600101-1"/>
    </source>
</evidence>
<comment type="catalytic activity">
    <reaction evidence="1 8">
        <text>an S-substituted glutathione + H2O = an S-substituted L-cysteinylglycine + L-glutamate</text>
        <dbReference type="Rhea" id="RHEA:59468"/>
        <dbReference type="ChEBI" id="CHEBI:15377"/>
        <dbReference type="ChEBI" id="CHEBI:29985"/>
        <dbReference type="ChEBI" id="CHEBI:90779"/>
        <dbReference type="ChEBI" id="CHEBI:143103"/>
        <dbReference type="EC" id="3.4.19.13"/>
    </reaction>
</comment>
<name>A0A0W0W110_9GAMM</name>
<comment type="subunit">
    <text evidence="8">This enzyme consists of two polypeptide chains, which are synthesized in precursor form from a single polypeptide.</text>
</comment>
<dbReference type="InterPro" id="IPR029055">
    <property type="entry name" value="Ntn_hydrolases_N"/>
</dbReference>
<feature type="binding site" evidence="7">
    <location>
        <position position="414"/>
    </location>
    <ligand>
        <name>L-glutamate</name>
        <dbReference type="ChEBI" id="CHEBI:29985"/>
    </ligand>
</feature>
<keyword evidence="4 8" id="KW-0012">Acyltransferase</keyword>
<evidence type="ECO:0000256" key="7">
    <source>
        <dbReference type="PIRSR" id="PIRSR600101-2"/>
    </source>
</evidence>
<dbReference type="GO" id="GO:0103068">
    <property type="term" value="F:leukotriene C4 gamma-glutamyl transferase activity"/>
    <property type="evidence" value="ECO:0007669"/>
    <property type="project" value="UniProtKB-EC"/>
</dbReference>
<evidence type="ECO:0000256" key="4">
    <source>
        <dbReference type="ARBA" id="ARBA00023315"/>
    </source>
</evidence>
<feature type="active site" description="Nucleophile" evidence="6">
    <location>
        <position position="372"/>
    </location>
</feature>
<comment type="caution">
    <text evidence="9">The sequence shown here is derived from an EMBL/GenBank/DDBJ whole genome shotgun (WGS) entry which is preliminary data.</text>
</comment>
<dbReference type="STRING" id="454.Lisr_1216"/>
<dbReference type="PANTHER" id="PTHR43199:SF6">
    <property type="entry name" value="GLUTATHIONE HYDROLASE PROENZYME"/>
    <property type="match status" value="1"/>
</dbReference>
<dbReference type="PRINTS" id="PR01210">
    <property type="entry name" value="GGTRANSPTASE"/>
</dbReference>
<dbReference type="GO" id="GO:0006750">
    <property type="term" value="P:glutathione biosynthetic process"/>
    <property type="evidence" value="ECO:0007669"/>
    <property type="project" value="UniProtKB-KW"/>
</dbReference>
<dbReference type="Pfam" id="PF01019">
    <property type="entry name" value="G_glu_transpept"/>
    <property type="match status" value="1"/>
</dbReference>
<comment type="similarity">
    <text evidence="3 8">Belongs to the gamma-glutamyltransferase family.</text>
</comment>
<dbReference type="Gene3D" id="3.60.20.40">
    <property type="match status" value="1"/>
</dbReference>
<organism evidence="9 10">
    <name type="scientific">Legionella israelensis</name>
    <dbReference type="NCBI Taxonomy" id="454"/>
    <lineage>
        <taxon>Bacteria</taxon>
        <taxon>Pseudomonadati</taxon>
        <taxon>Pseudomonadota</taxon>
        <taxon>Gammaproteobacteria</taxon>
        <taxon>Legionellales</taxon>
        <taxon>Legionellaceae</taxon>
        <taxon>Legionella</taxon>
    </lineage>
</organism>
<dbReference type="PATRIC" id="fig|454.4.peg.1311"/>
<dbReference type="InterPro" id="IPR051792">
    <property type="entry name" value="GGT_bact"/>
</dbReference>
<evidence type="ECO:0000256" key="5">
    <source>
        <dbReference type="ARBA" id="ARBA00047417"/>
    </source>
</evidence>
<dbReference type="RefSeq" id="WP_058501570.1">
    <property type="nucleotide sequence ID" value="NZ_CAAAJA010000020.1"/>
</dbReference>
<accession>A0A0W0W110</accession>
<feature type="binding site" evidence="7">
    <location>
        <begin position="390"/>
        <end position="392"/>
    </location>
    <ligand>
        <name>L-glutamate</name>
        <dbReference type="ChEBI" id="CHEBI:29985"/>
    </ligand>
</feature>
<keyword evidence="10" id="KW-1185">Reference proteome</keyword>
<dbReference type="SUPFAM" id="SSF56235">
    <property type="entry name" value="N-terminal nucleophile aminohydrolases (Ntn hydrolases)"/>
    <property type="match status" value="1"/>
</dbReference>
<dbReference type="EC" id="2.3.2.2" evidence="8"/>
<proteinExistence type="inferred from homology"/>
<keyword evidence="8" id="KW-0378">Hydrolase</keyword>
<dbReference type="InterPro" id="IPR000101">
    <property type="entry name" value="GGT_peptidase"/>
</dbReference>
<evidence type="ECO:0000313" key="10">
    <source>
        <dbReference type="Proteomes" id="UP000054761"/>
    </source>
</evidence>
<comment type="catalytic activity">
    <reaction evidence="5 8">
        <text>an N-terminal (5-L-glutamyl)-[peptide] + an alpha-amino acid = 5-L-glutamyl amino acid + an N-terminal L-alpha-aminoacyl-[peptide]</text>
        <dbReference type="Rhea" id="RHEA:23904"/>
        <dbReference type="Rhea" id="RHEA-COMP:9780"/>
        <dbReference type="Rhea" id="RHEA-COMP:9795"/>
        <dbReference type="ChEBI" id="CHEBI:77644"/>
        <dbReference type="ChEBI" id="CHEBI:78597"/>
        <dbReference type="ChEBI" id="CHEBI:78599"/>
        <dbReference type="ChEBI" id="CHEBI:78608"/>
        <dbReference type="EC" id="2.3.2.2"/>
    </reaction>
</comment>
<comment type="catalytic activity">
    <reaction evidence="2 8">
        <text>glutathione + H2O = L-cysteinylglycine + L-glutamate</text>
        <dbReference type="Rhea" id="RHEA:28807"/>
        <dbReference type="ChEBI" id="CHEBI:15377"/>
        <dbReference type="ChEBI" id="CHEBI:29985"/>
        <dbReference type="ChEBI" id="CHEBI:57925"/>
        <dbReference type="ChEBI" id="CHEBI:61694"/>
        <dbReference type="EC" id="3.4.19.13"/>
    </reaction>
</comment>
<evidence type="ECO:0000256" key="1">
    <source>
        <dbReference type="ARBA" id="ARBA00001049"/>
    </source>
</evidence>
<dbReference type="Gene3D" id="1.10.246.130">
    <property type="match status" value="1"/>
</dbReference>
<dbReference type="UniPathway" id="UPA00204"/>
<evidence type="ECO:0000256" key="8">
    <source>
        <dbReference type="RuleBase" id="RU368036"/>
    </source>
</evidence>
<protein>
    <recommendedName>
        <fullName evidence="8">Glutathione hydrolase proenzyme</fullName>
        <ecNumber evidence="8">2.3.2.2</ecNumber>
        <ecNumber evidence="8">3.4.19.13</ecNumber>
    </recommendedName>
    <component>
        <recommendedName>
            <fullName evidence="8">Glutathione hydrolase large chain</fullName>
        </recommendedName>
    </component>
    <component>
        <recommendedName>
            <fullName evidence="8">Glutathione hydrolase small chain</fullName>
        </recommendedName>
    </component>
</protein>
<dbReference type="Proteomes" id="UP000054761">
    <property type="component" value="Unassembled WGS sequence"/>
</dbReference>
<gene>
    <name evidence="9" type="ORF">Lisr_1216</name>
</gene>
<evidence type="ECO:0000256" key="2">
    <source>
        <dbReference type="ARBA" id="ARBA00001089"/>
    </source>
</evidence>
<dbReference type="PROSITE" id="PS00462">
    <property type="entry name" value="G_GLU_TRANSPEPTIDASE"/>
    <property type="match status" value="1"/>
</dbReference>
<keyword evidence="8" id="KW-0808">Transferase</keyword>
<dbReference type="GO" id="GO:0006751">
    <property type="term" value="P:glutathione catabolic process"/>
    <property type="evidence" value="ECO:0007669"/>
    <property type="project" value="UniProtKB-UniRule"/>
</dbReference>
<dbReference type="OrthoDB" id="5297205at2"/>
<dbReference type="InterPro" id="IPR043138">
    <property type="entry name" value="GGT_lsub"/>
</dbReference>
<feature type="binding site" evidence="7">
    <location>
        <position position="96"/>
    </location>
    <ligand>
        <name>L-glutamate</name>
        <dbReference type="ChEBI" id="CHEBI:29985"/>
    </ligand>
</feature>